<dbReference type="PANTHER" id="PTHR45339:SF1">
    <property type="entry name" value="HYBRID SIGNAL TRANSDUCTION HISTIDINE KINASE J"/>
    <property type="match status" value="1"/>
</dbReference>
<dbReference type="InterPro" id="IPR001789">
    <property type="entry name" value="Sig_transdc_resp-reg_receiver"/>
</dbReference>
<dbReference type="Proteomes" id="UP000008561">
    <property type="component" value="Chromosome"/>
</dbReference>
<dbReference type="HOGENOM" id="CLU_000445_69_12_7"/>
<dbReference type="PANTHER" id="PTHR45339">
    <property type="entry name" value="HYBRID SIGNAL TRANSDUCTION HISTIDINE KINASE J"/>
    <property type="match status" value="1"/>
</dbReference>
<dbReference type="KEGG" id="dol:Dole_1092"/>
<evidence type="ECO:0000256" key="3">
    <source>
        <dbReference type="PROSITE-ProRule" id="PRU00169"/>
    </source>
</evidence>
<dbReference type="SUPFAM" id="SSF52172">
    <property type="entry name" value="CheY-like"/>
    <property type="match status" value="1"/>
</dbReference>
<dbReference type="InterPro" id="IPR011006">
    <property type="entry name" value="CheY-like_superfamily"/>
</dbReference>
<dbReference type="CDD" id="cd17546">
    <property type="entry name" value="REC_hyHK_CKI1_RcsC-like"/>
    <property type="match status" value="1"/>
</dbReference>
<evidence type="ECO:0000259" key="4">
    <source>
        <dbReference type="PROSITE" id="PS50110"/>
    </source>
</evidence>
<dbReference type="SMART" id="SM00448">
    <property type="entry name" value="REC"/>
    <property type="match status" value="1"/>
</dbReference>
<evidence type="ECO:0000313" key="5">
    <source>
        <dbReference type="EMBL" id="ABW66899.1"/>
    </source>
</evidence>
<sequence length="108" mass="12158">MQTYLKKSPVVIDTAENGAVAVDKFKAGEYNIVLMDIQMPVMDGYTATREIRKWEAENRRPETPVIALTAYAQVEDFEKSVAEGCTDHMTKPIKKATLFEAIRKYAGL</sequence>
<accession>A8ZX43</accession>
<dbReference type="eggNOG" id="COG0745">
    <property type="taxonomic scope" value="Bacteria"/>
</dbReference>
<name>A8ZX43_DESOH</name>
<dbReference type="PROSITE" id="PS50110">
    <property type="entry name" value="RESPONSE_REGULATORY"/>
    <property type="match status" value="1"/>
</dbReference>
<protein>
    <submittedName>
        <fullName evidence="5">Response regulator receiver protein</fullName>
    </submittedName>
</protein>
<dbReference type="RefSeq" id="WP_012174517.1">
    <property type="nucleotide sequence ID" value="NC_009943.1"/>
</dbReference>
<dbReference type="GO" id="GO:0000160">
    <property type="term" value="P:phosphorelay signal transduction system"/>
    <property type="evidence" value="ECO:0007669"/>
    <property type="project" value="UniProtKB-KW"/>
</dbReference>
<feature type="modified residue" description="4-aspartylphosphate" evidence="3">
    <location>
        <position position="36"/>
    </location>
</feature>
<keyword evidence="2" id="KW-0902">Two-component regulatory system</keyword>
<dbReference type="Gene3D" id="3.40.50.2300">
    <property type="match status" value="1"/>
</dbReference>
<proteinExistence type="predicted"/>
<keyword evidence="1 3" id="KW-0597">Phosphoprotein</keyword>
<feature type="domain" description="Response regulatory" evidence="4">
    <location>
        <begin position="1"/>
        <end position="106"/>
    </location>
</feature>
<evidence type="ECO:0000256" key="2">
    <source>
        <dbReference type="ARBA" id="ARBA00023012"/>
    </source>
</evidence>
<keyword evidence="6" id="KW-1185">Reference proteome</keyword>
<dbReference type="Pfam" id="PF00072">
    <property type="entry name" value="Response_reg"/>
    <property type="match status" value="1"/>
</dbReference>
<evidence type="ECO:0000313" key="6">
    <source>
        <dbReference type="Proteomes" id="UP000008561"/>
    </source>
</evidence>
<evidence type="ECO:0000256" key="1">
    <source>
        <dbReference type="ARBA" id="ARBA00022553"/>
    </source>
</evidence>
<reference evidence="5 6" key="1">
    <citation type="submission" date="2007-10" db="EMBL/GenBank/DDBJ databases">
        <title>Complete sequence of Desulfococcus oleovorans Hxd3.</title>
        <authorList>
            <consortium name="US DOE Joint Genome Institute"/>
            <person name="Copeland A."/>
            <person name="Lucas S."/>
            <person name="Lapidus A."/>
            <person name="Barry K."/>
            <person name="Glavina del Rio T."/>
            <person name="Dalin E."/>
            <person name="Tice H."/>
            <person name="Pitluck S."/>
            <person name="Kiss H."/>
            <person name="Brettin T."/>
            <person name="Bruce D."/>
            <person name="Detter J.C."/>
            <person name="Han C."/>
            <person name="Schmutz J."/>
            <person name="Larimer F."/>
            <person name="Land M."/>
            <person name="Hauser L."/>
            <person name="Kyrpides N."/>
            <person name="Kim E."/>
            <person name="Wawrik B."/>
            <person name="Richardson P."/>
        </authorList>
    </citation>
    <scope>NUCLEOTIDE SEQUENCE [LARGE SCALE GENOMIC DNA]</scope>
    <source>
        <strain evidence="6">DSM 6200 / JCM 39069 / Hxd3</strain>
    </source>
</reference>
<organism evidence="5 6">
    <name type="scientific">Desulfosudis oleivorans (strain DSM 6200 / JCM 39069 / Hxd3)</name>
    <name type="common">Desulfococcus oleovorans</name>
    <dbReference type="NCBI Taxonomy" id="96561"/>
    <lineage>
        <taxon>Bacteria</taxon>
        <taxon>Pseudomonadati</taxon>
        <taxon>Thermodesulfobacteriota</taxon>
        <taxon>Desulfobacteria</taxon>
        <taxon>Desulfobacterales</taxon>
        <taxon>Desulfosudaceae</taxon>
        <taxon>Desulfosudis</taxon>
    </lineage>
</organism>
<dbReference type="AlphaFoldDB" id="A8ZX43"/>
<dbReference type="STRING" id="96561.Dole_1092"/>
<gene>
    <name evidence="5" type="ordered locus">Dole_1092</name>
</gene>
<dbReference type="EMBL" id="CP000859">
    <property type="protein sequence ID" value="ABW66899.1"/>
    <property type="molecule type" value="Genomic_DNA"/>
</dbReference>